<reference evidence="2 3" key="1">
    <citation type="submission" date="2016-03" db="EMBL/GenBank/DDBJ databases">
        <authorList>
            <person name="Ploux O."/>
        </authorList>
    </citation>
    <scope>NUCLEOTIDE SEQUENCE [LARGE SCALE GENOMIC DNA]</scope>
    <source>
        <strain evidence="2 3">UAMH 11012</strain>
    </source>
</reference>
<dbReference type="PANTHER" id="PTHR33112:SF8">
    <property type="entry name" value="HETEROKARYON INCOMPATIBILITY DOMAIN-CONTAINING PROTEIN"/>
    <property type="match status" value="1"/>
</dbReference>
<protein>
    <recommendedName>
        <fullName evidence="1">Heterokaryon incompatibility domain-containing protein</fullName>
    </recommendedName>
</protein>
<evidence type="ECO:0000259" key="1">
    <source>
        <dbReference type="Pfam" id="PF06985"/>
    </source>
</evidence>
<dbReference type="Proteomes" id="UP000184330">
    <property type="component" value="Unassembled WGS sequence"/>
</dbReference>
<keyword evidence="3" id="KW-1185">Reference proteome</keyword>
<dbReference type="STRING" id="576137.A0A1L7XWX7"/>
<proteinExistence type="predicted"/>
<dbReference type="InterPro" id="IPR010730">
    <property type="entry name" value="HET"/>
</dbReference>
<evidence type="ECO:0000313" key="3">
    <source>
        <dbReference type="Proteomes" id="UP000184330"/>
    </source>
</evidence>
<dbReference type="Pfam" id="PF06985">
    <property type="entry name" value="HET"/>
    <property type="match status" value="1"/>
</dbReference>
<dbReference type="OrthoDB" id="47007at2759"/>
<sequence length="801" mass="91006">MNPQVKSITNIWSYKGRDAQIDSELCDTCTAIPFDKLPNEEDPAYPHKQGLSDLEESSKVCKLCKLILSAIQDAQGDFDLESYDIADTIRPKMNDYDKIYSSDLSASKKFGVHQVVFKVPETKLGPTGPQDLSSELVKRMKVQKDPSNRIWLYGNWWTLIGVNQCPPQLIGFGARLTLNPRLRISNVNGERRSILYRGSDIRVFMESNGMLLYKLPARKVESDRKGDRIFNELQSWVVNCDNSHECAQLHPMLPTRVLDLKDVQNNGEVHLFETHKMKGKYIALSHCWGPPISHPLKTSRATLKSHKEGISLSRLPQTFRDAIAITTRLNIRYLWIDSLCILQGDKDDWERESSRMCDVYENSYLTIAASISTGSDCGFLSPRRSSTYISPDSLSTGLNEQRNQNCRVQYRPSGSQQSTLYFTKEWMPTSFKDNPRFYQLGSFGALVDPLDKEPLNKRGWTLQERYLPPRIVHYGKDQLFFECKGGAIAEDGSRFESLFSKESLLHYRNKTSSYWSNSLYTPDGPKSFPDDIQLLSRRTTGWPFAVEVFSRRELSVGSDKLPALSGIARYLARESGDIYLAGIWKQHVFQDLLWRVSPYDDDTTAWINKDYIQKSERVRSCKRPSTVTFPSDYRAPSWSWAALDGPVKFERLRRIPQRPILCDYLIKPDGIDIFGSIEYGQLRIKAPLFQAERAQSCSAIPGRIALYARTGNKVYQGNAVFDHKPQSLCFALFLDSEYALLLKASIKEPGKFERIGLASFLTSDIGTSGTLMEGTNVIEYLENDTGILADVPDDCPIVIIV</sequence>
<gene>
    <name evidence="2" type="ORF">PAC_19472</name>
</gene>
<accession>A0A1L7XWX7</accession>
<dbReference type="EMBL" id="FJOG01000073">
    <property type="protein sequence ID" value="CZR69572.1"/>
    <property type="molecule type" value="Genomic_DNA"/>
</dbReference>
<organism evidence="2 3">
    <name type="scientific">Phialocephala subalpina</name>
    <dbReference type="NCBI Taxonomy" id="576137"/>
    <lineage>
        <taxon>Eukaryota</taxon>
        <taxon>Fungi</taxon>
        <taxon>Dikarya</taxon>
        <taxon>Ascomycota</taxon>
        <taxon>Pezizomycotina</taxon>
        <taxon>Leotiomycetes</taxon>
        <taxon>Helotiales</taxon>
        <taxon>Mollisiaceae</taxon>
        <taxon>Phialocephala</taxon>
        <taxon>Phialocephala fortinii species complex</taxon>
    </lineage>
</organism>
<dbReference type="PANTHER" id="PTHR33112">
    <property type="entry name" value="DOMAIN PROTEIN, PUTATIVE-RELATED"/>
    <property type="match status" value="1"/>
</dbReference>
<dbReference type="AlphaFoldDB" id="A0A1L7XWX7"/>
<feature type="domain" description="Heterokaryon incompatibility" evidence="1">
    <location>
        <begin position="281"/>
        <end position="464"/>
    </location>
</feature>
<name>A0A1L7XWX7_9HELO</name>
<evidence type="ECO:0000313" key="2">
    <source>
        <dbReference type="EMBL" id="CZR69572.1"/>
    </source>
</evidence>